<evidence type="ECO:0000259" key="8">
    <source>
        <dbReference type="PROSITE" id="PS51075"/>
    </source>
</evidence>
<dbReference type="InterPro" id="IPR008984">
    <property type="entry name" value="SMAD_FHA_dom_sf"/>
</dbReference>
<dbReference type="Gene3D" id="2.60.200.10">
    <property type="match status" value="1"/>
</dbReference>
<dbReference type="GO" id="GO:0030154">
    <property type="term" value="P:cell differentiation"/>
    <property type="evidence" value="ECO:0007669"/>
    <property type="project" value="TreeGrafter"/>
</dbReference>
<sequence length="332" mass="36397">LKPAAHALFKKLKDEELELLVQAVESRGAWESSCVWAPRGAKQALPPQVLLCRLYRWPDLRQPHELKPLCYCAGGRGGCGEVAALCCNPHHFSRLAAPETPPPPYSKASCGPFWPDVPQHPGTQLLEFSCNGGDCHGSSVCLLPGDRSSALPSPDTSLSWSTLKDGCWCKLAYWEHRTRVGRLYAVHESSVNIFCELPRGSGFCLGQLPAAHRSRAVRRARGKIGRGLLLSREPGGVWAYNRSEHPIFVSSPTLGPPGARELTVLKVLPGYSAKVFDYERAGGVGGWRIPGEGPCDPHCVHISFAKGWGPCYSRQFITSCPCWLEVLLNRPR</sequence>
<feature type="non-terminal residue" evidence="10">
    <location>
        <position position="332"/>
    </location>
</feature>
<dbReference type="FunFam" id="2.60.200.10:FF:000004">
    <property type="entry name" value="Mothers against decapentaplegic homolog"/>
    <property type="match status" value="1"/>
</dbReference>
<dbReference type="InterPro" id="IPR036578">
    <property type="entry name" value="SMAD_MH1_sf"/>
</dbReference>
<dbReference type="InterPro" id="IPR017855">
    <property type="entry name" value="SMAD-like_dom_sf"/>
</dbReference>
<keyword evidence="11" id="KW-1185">Reference proteome</keyword>
<evidence type="ECO:0000259" key="9">
    <source>
        <dbReference type="PROSITE" id="PS51076"/>
    </source>
</evidence>
<gene>
    <name evidence="10" type="primary">Smad6_0</name>
    <name evidence="10" type="ORF">EUBBOU_R03944</name>
</gene>
<proteinExistence type="inferred from homology"/>
<dbReference type="GO" id="GO:0070411">
    <property type="term" value="F:I-SMAD binding"/>
    <property type="evidence" value="ECO:0007669"/>
    <property type="project" value="TreeGrafter"/>
</dbReference>
<dbReference type="PANTHER" id="PTHR13703:SF67">
    <property type="entry name" value="MOTHERS AGAINST DECAPENTAPLEGIC HOMOLOG"/>
    <property type="match status" value="1"/>
</dbReference>
<dbReference type="InterPro" id="IPR003619">
    <property type="entry name" value="MAD_homology1_Dwarfin-type"/>
</dbReference>
<dbReference type="Proteomes" id="UP000583613">
    <property type="component" value="Unassembled WGS sequence"/>
</dbReference>
<evidence type="ECO:0000256" key="4">
    <source>
        <dbReference type="ARBA" id="ARBA00023015"/>
    </source>
</evidence>
<dbReference type="SUPFAM" id="SSF49879">
    <property type="entry name" value="SMAD/FHA domain"/>
    <property type="match status" value="1"/>
</dbReference>
<dbReference type="SMART" id="SM00523">
    <property type="entry name" value="DWA"/>
    <property type="match status" value="1"/>
</dbReference>
<evidence type="ECO:0000313" key="10">
    <source>
        <dbReference type="EMBL" id="NXF85187.1"/>
    </source>
</evidence>
<keyword evidence="3" id="KW-0862">Zinc</keyword>
<dbReference type="PROSITE" id="PS51076">
    <property type="entry name" value="MH2"/>
    <property type="match status" value="1"/>
</dbReference>
<comment type="similarity">
    <text evidence="1 7">Belongs to the dwarfin/SMAD family.</text>
</comment>
<dbReference type="PANTHER" id="PTHR13703">
    <property type="entry name" value="SMAD"/>
    <property type="match status" value="1"/>
</dbReference>
<keyword evidence="4 7" id="KW-0805">Transcription regulation</keyword>
<feature type="domain" description="MH1" evidence="8">
    <location>
        <begin position="1"/>
        <end position="101"/>
    </location>
</feature>
<dbReference type="Pfam" id="PF03166">
    <property type="entry name" value="MH2"/>
    <property type="match status" value="1"/>
</dbReference>
<protein>
    <recommendedName>
        <fullName evidence="7">Mothers against decapentaplegic homolog</fullName>
        <shortName evidence="7">MAD homolog</shortName>
        <shortName evidence="7">Mothers against DPP homolog</shortName>
    </recommendedName>
    <alternativeName>
        <fullName evidence="7">SMAD family member</fullName>
    </alternativeName>
</protein>
<evidence type="ECO:0000256" key="1">
    <source>
        <dbReference type="ARBA" id="ARBA00005545"/>
    </source>
</evidence>
<evidence type="ECO:0000256" key="2">
    <source>
        <dbReference type="ARBA" id="ARBA00022723"/>
    </source>
</evidence>
<dbReference type="Pfam" id="PF03165">
    <property type="entry name" value="MH1"/>
    <property type="match status" value="1"/>
</dbReference>
<keyword evidence="2" id="KW-0479">Metal-binding</keyword>
<dbReference type="AlphaFoldDB" id="A0A7K8X2T6"/>
<dbReference type="GO" id="GO:0005737">
    <property type="term" value="C:cytoplasm"/>
    <property type="evidence" value="ECO:0007669"/>
    <property type="project" value="UniProtKB-SubCell"/>
</dbReference>
<dbReference type="GO" id="GO:0046872">
    <property type="term" value="F:metal ion binding"/>
    <property type="evidence" value="ECO:0007669"/>
    <property type="project" value="UniProtKB-KW"/>
</dbReference>
<accession>A0A7K8X2T6</accession>
<dbReference type="OrthoDB" id="5946219at2759"/>
<dbReference type="SMART" id="SM00524">
    <property type="entry name" value="DWB"/>
    <property type="match status" value="1"/>
</dbReference>
<dbReference type="Gene3D" id="3.90.520.10">
    <property type="entry name" value="SMAD MH1 domain"/>
    <property type="match status" value="1"/>
</dbReference>
<comment type="caution">
    <text evidence="10">The sequence shown here is derived from an EMBL/GenBank/DDBJ whole genome shotgun (WGS) entry which is preliminary data.</text>
</comment>
<reference evidence="10 11" key="1">
    <citation type="submission" date="2019-09" db="EMBL/GenBank/DDBJ databases">
        <title>Bird 10,000 Genomes (B10K) Project - Family phase.</title>
        <authorList>
            <person name="Zhang G."/>
        </authorList>
    </citation>
    <scope>NUCLEOTIDE SEQUENCE [LARGE SCALE GENOMIC DNA]</scope>
    <source>
        <strain evidence="10">B10K-DU-001-04</strain>
        <tissue evidence="10">Muscle</tissue>
    </source>
</reference>
<dbReference type="EMBL" id="VWZE01001204">
    <property type="protein sequence ID" value="NXF85187.1"/>
    <property type="molecule type" value="Genomic_DNA"/>
</dbReference>
<dbReference type="CDD" id="cd10489">
    <property type="entry name" value="MH1_SMAD_6_7"/>
    <property type="match status" value="1"/>
</dbReference>
<dbReference type="GO" id="GO:0060395">
    <property type="term" value="P:SMAD protein signal transduction"/>
    <property type="evidence" value="ECO:0007669"/>
    <property type="project" value="TreeGrafter"/>
</dbReference>
<comment type="subcellular location">
    <subcellularLocation>
        <location evidence="7">Cytoplasm</location>
    </subcellularLocation>
    <subcellularLocation>
        <location evidence="7">Nucleus</location>
    </subcellularLocation>
</comment>
<keyword evidence="5 7" id="KW-0804">Transcription</keyword>
<evidence type="ECO:0000256" key="6">
    <source>
        <dbReference type="ARBA" id="ARBA00023242"/>
    </source>
</evidence>
<feature type="domain" description="MH2" evidence="9">
    <location>
        <begin position="168"/>
        <end position="332"/>
    </location>
</feature>
<name>A0A7K8X2T6_9PICI</name>
<dbReference type="GO" id="GO:0009653">
    <property type="term" value="P:anatomical structure morphogenesis"/>
    <property type="evidence" value="ECO:0007669"/>
    <property type="project" value="TreeGrafter"/>
</dbReference>
<keyword evidence="7" id="KW-0963">Cytoplasm</keyword>
<organism evidence="10 11">
    <name type="scientific">Eubucco bourcierii</name>
    <name type="common">red-headed barbet</name>
    <dbReference type="NCBI Taxonomy" id="91767"/>
    <lineage>
        <taxon>Eukaryota</taxon>
        <taxon>Metazoa</taxon>
        <taxon>Chordata</taxon>
        <taxon>Craniata</taxon>
        <taxon>Vertebrata</taxon>
        <taxon>Euteleostomi</taxon>
        <taxon>Archelosauria</taxon>
        <taxon>Archosauria</taxon>
        <taxon>Dinosauria</taxon>
        <taxon>Saurischia</taxon>
        <taxon>Theropoda</taxon>
        <taxon>Coelurosauria</taxon>
        <taxon>Aves</taxon>
        <taxon>Neognathae</taxon>
        <taxon>Neoaves</taxon>
        <taxon>Telluraves</taxon>
        <taxon>Coraciimorphae</taxon>
        <taxon>Piciformes</taxon>
        <taxon>Ramphastidae</taxon>
        <taxon>Eubucco</taxon>
    </lineage>
</organism>
<evidence type="ECO:0000313" key="11">
    <source>
        <dbReference type="Proteomes" id="UP000583613"/>
    </source>
</evidence>
<dbReference type="GO" id="GO:0071144">
    <property type="term" value="C:heteromeric SMAD protein complex"/>
    <property type="evidence" value="ECO:0007669"/>
    <property type="project" value="TreeGrafter"/>
</dbReference>
<keyword evidence="6 7" id="KW-0539">Nucleus</keyword>
<evidence type="ECO:0000256" key="3">
    <source>
        <dbReference type="ARBA" id="ARBA00022833"/>
    </source>
</evidence>
<dbReference type="GO" id="GO:0006357">
    <property type="term" value="P:regulation of transcription by RNA polymerase II"/>
    <property type="evidence" value="ECO:0007669"/>
    <property type="project" value="TreeGrafter"/>
</dbReference>
<dbReference type="PROSITE" id="PS51075">
    <property type="entry name" value="MH1"/>
    <property type="match status" value="1"/>
</dbReference>
<evidence type="ECO:0000256" key="7">
    <source>
        <dbReference type="RuleBase" id="RU361195"/>
    </source>
</evidence>
<dbReference type="InterPro" id="IPR013790">
    <property type="entry name" value="Dwarfin"/>
</dbReference>
<feature type="non-terminal residue" evidence="10">
    <location>
        <position position="1"/>
    </location>
</feature>
<dbReference type="SUPFAM" id="SSF56366">
    <property type="entry name" value="SMAD MH1 domain"/>
    <property type="match status" value="1"/>
</dbReference>
<dbReference type="InterPro" id="IPR001132">
    <property type="entry name" value="SMAD_dom_Dwarfin-type"/>
</dbReference>
<evidence type="ECO:0000256" key="5">
    <source>
        <dbReference type="ARBA" id="ARBA00023163"/>
    </source>
</evidence>
<dbReference type="InterPro" id="IPR013019">
    <property type="entry name" value="MAD_homology_MH1"/>
</dbReference>
<dbReference type="GO" id="GO:0140416">
    <property type="term" value="F:transcription regulator inhibitor activity"/>
    <property type="evidence" value="ECO:0007669"/>
    <property type="project" value="TreeGrafter"/>
</dbReference>